<organism evidence="2">
    <name type="scientific">Arundo donax</name>
    <name type="common">Giant reed</name>
    <name type="synonym">Donax arundinaceus</name>
    <dbReference type="NCBI Taxonomy" id="35708"/>
    <lineage>
        <taxon>Eukaryota</taxon>
        <taxon>Viridiplantae</taxon>
        <taxon>Streptophyta</taxon>
        <taxon>Embryophyta</taxon>
        <taxon>Tracheophyta</taxon>
        <taxon>Spermatophyta</taxon>
        <taxon>Magnoliopsida</taxon>
        <taxon>Liliopsida</taxon>
        <taxon>Poales</taxon>
        <taxon>Poaceae</taxon>
        <taxon>PACMAD clade</taxon>
        <taxon>Arundinoideae</taxon>
        <taxon>Arundineae</taxon>
        <taxon>Arundo</taxon>
    </lineage>
</organism>
<reference evidence="2" key="2">
    <citation type="journal article" date="2015" name="Data Brief">
        <title>Shoot transcriptome of the giant reed, Arundo donax.</title>
        <authorList>
            <person name="Barrero R.A."/>
            <person name="Guerrero F.D."/>
            <person name="Moolhuijzen P."/>
            <person name="Goolsby J.A."/>
            <person name="Tidwell J."/>
            <person name="Bellgard S.E."/>
            <person name="Bellgard M.I."/>
        </authorList>
    </citation>
    <scope>NUCLEOTIDE SEQUENCE</scope>
    <source>
        <tissue evidence="2">Shoot tissue taken approximately 20 cm above the soil surface</tissue>
    </source>
</reference>
<accession>A0A0A9GM62</accession>
<evidence type="ECO:0000256" key="1">
    <source>
        <dbReference type="SAM" id="SignalP"/>
    </source>
</evidence>
<dbReference type="AlphaFoldDB" id="A0A0A9GM62"/>
<keyword evidence="1" id="KW-0732">Signal</keyword>
<reference evidence="2" key="1">
    <citation type="submission" date="2014-09" db="EMBL/GenBank/DDBJ databases">
        <authorList>
            <person name="Magalhaes I.L.F."/>
            <person name="Oliveira U."/>
            <person name="Santos F.R."/>
            <person name="Vidigal T.H.D.A."/>
            <person name="Brescovit A.D."/>
            <person name="Santos A.J."/>
        </authorList>
    </citation>
    <scope>NUCLEOTIDE SEQUENCE</scope>
    <source>
        <tissue evidence="2">Shoot tissue taken approximately 20 cm above the soil surface</tissue>
    </source>
</reference>
<sequence length="62" mass="7393">MECFSSHIAVPCNPNWSLVLYFCLSLYLQCKLCPVQIVWCCLMRHEFALCRHKRKFLLINQT</sequence>
<dbReference type="EMBL" id="GBRH01171686">
    <property type="protein sequence ID" value="JAE26210.1"/>
    <property type="molecule type" value="Transcribed_RNA"/>
</dbReference>
<feature type="chain" id="PRO_5002047836" evidence="1">
    <location>
        <begin position="33"/>
        <end position="62"/>
    </location>
</feature>
<name>A0A0A9GM62_ARUDO</name>
<protein>
    <submittedName>
        <fullName evidence="2">Uncharacterized protein</fullName>
    </submittedName>
</protein>
<proteinExistence type="predicted"/>
<feature type="signal peptide" evidence="1">
    <location>
        <begin position="1"/>
        <end position="32"/>
    </location>
</feature>
<evidence type="ECO:0000313" key="2">
    <source>
        <dbReference type="EMBL" id="JAE26210.1"/>
    </source>
</evidence>